<dbReference type="OrthoDB" id="5976463at2759"/>
<feature type="transmembrane region" description="Helical" evidence="1">
    <location>
        <begin position="125"/>
        <end position="143"/>
    </location>
</feature>
<feature type="transmembrane region" description="Helical" evidence="1">
    <location>
        <begin position="149"/>
        <end position="171"/>
    </location>
</feature>
<keyword evidence="1" id="KW-1133">Transmembrane helix</keyword>
<keyword evidence="3" id="KW-1185">Reference proteome</keyword>
<gene>
    <name evidence="2" type="ORF">OS493_012001</name>
</gene>
<evidence type="ECO:0000256" key="1">
    <source>
        <dbReference type="SAM" id="Phobius"/>
    </source>
</evidence>
<dbReference type="Gene3D" id="1.10.287.70">
    <property type="match status" value="1"/>
</dbReference>
<evidence type="ECO:0000313" key="3">
    <source>
        <dbReference type="Proteomes" id="UP001163046"/>
    </source>
</evidence>
<keyword evidence="1" id="KW-0472">Membrane</keyword>
<sequence length="174" mass="20114">MDPLLKTSLLRTLGFVLLLALSPWLFVYVEHTEKENKEEKYQLLLSLYESMASKYNMTIREFNNFSNVAHEALSDPKPQWTYINAMEFVYQALTTIARAFHNLALMSSSIPPDLLQFAPKSHKPFYVLNVLPICLYFLVAGFIQSEFNLRGFVLSELIFNPLPLLLVLRLLTFC</sequence>
<keyword evidence="1" id="KW-0812">Transmembrane</keyword>
<organism evidence="2 3">
    <name type="scientific">Desmophyllum pertusum</name>
    <dbReference type="NCBI Taxonomy" id="174260"/>
    <lineage>
        <taxon>Eukaryota</taxon>
        <taxon>Metazoa</taxon>
        <taxon>Cnidaria</taxon>
        <taxon>Anthozoa</taxon>
        <taxon>Hexacorallia</taxon>
        <taxon>Scleractinia</taxon>
        <taxon>Caryophylliina</taxon>
        <taxon>Caryophylliidae</taxon>
        <taxon>Desmophyllum</taxon>
    </lineage>
</organism>
<dbReference type="EMBL" id="MU825401">
    <property type="protein sequence ID" value="KAJ7392342.1"/>
    <property type="molecule type" value="Genomic_DNA"/>
</dbReference>
<proteinExistence type="predicted"/>
<evidence type="ECO:0000313" key="2">
    <source>
        <dbReference type="EMBL" id="KAJ7392342.1"/>
    </source>
</evidence>
<feature type="transmembrane region" description="Helical" evidence="1">
    <location>
        <begin position="12"/>
        <end position="29"/>
    </location>
</feature>
<reference evidence="2" key="1">
    <citation type="submission" date="2023-01" db="EMBL/GenBank/DDBJ databases">
        <title>Genome assembly of the deep-sea coral Lophelia pertusa.</title>
        <authorList>
            <person name="Herrera S."/>
            <person name="Cordes E."/>
        </authorList>
    </citation>
    <scope>NUCLEOTIDE SEQUENCE</scope>
    <source>
        <strain evidence="2">USNM1676648</strain>
        <tissue evidence="2">Polyp</tissue>
    </source>
</reference>
<dbReference type="AlphaFoldDB" id="A0A9X0A2T3"/>
<comment type="caution">
    <text evidence="2">The sequence shown here is derived from an EMBL/GenBank/DDBJ whole genome shotgun (WGS) entry which is preliminary data.</text>
</comment>
<dbReference type="Proteomes" id="UP001163046">
    <property type="component" value="Unassembled WGS sequence"/>
</dbReference>
<name>A0A9X0A2T3_9CNID</name>
<protein>
    <submittedName>
        <fullName evidence="2">Uncharacterized protein</fullName>
    </submittedName>
</protein>
<accession>A0A9X0A2T3</accession>